<evidence type="ECO:0000313" key="2">
    <source>
        <dbReference type="EMBL" id="OGM79250.1"/>
    </source>
</evidence>
<reference evidence="2 3" key="1">
    <citation type="journal article" date="2016" name="Nat. Commun.">
        <title>Thousands of microbial genomes shed light on interconnected biogeochemical processes in an aquifer system.</title>
        <authorList>
            <person name="Anantharaman K."/>
            <person name="Brown C.T."/>
            <person name="Hug L.A."/>
            <person name="Sharon I."/>
            <person name="Castelle C.J."/>
            <person name="Probst A.J."/>
            <person name="Thomas B.C."/>
            <person name="Singh A."/>
            <person name="Wilkins M.J."/>
            <person name="Karaoz U."/>
            <person name="Brodie E.L."/>
            <person name="Williams K.H."/>
            <person name="Hubbard S.S."/>
            <person name="Banfield J.F."/>
        </authorList>
    </citation>
    <scope>NUCLEOTIDE SEQUENCE [LARGE SCALE GENOMIC DNA]</scope>
</reference>
<gene>
    <name evidence="2" type="ORF">A2382_00500</name>
</gene>
<dbReference type="EMBL" id="MGHY01000018">
    <property type="protein sequence ID" value="OGM79250.1"/>
    <property type="molecule type" value="Genomic_DNA"/>
</dbReference>
<organism evidence="2 3">
    <name type="scientific">Candidatus Woesebacteria bacterium RIFOXYB1_FULL_38_16</name>
    <dbReference type="NCBI Taxonomy" id="1802538"/>
    <lineage>
        <taxon>Bacteria</taxon>
        <taxon>Candidatus Woeseibacteriota</taxon>
    </lineage>
</organism>
<dbReference type="Proteomes" id="UP000178999">
    <property type="component" value="Unassembled WGS sequence"/>
</dbReference>
<dbReference type="SUPFAM" id="SSF53448">
    <property type="entry name" value="Nucleotide-diphospho-sugar transferases"/>
    <property type="match status" value="1"/>
</dbReference>
<proteinExistence type="predicted"/>
<evidence type="ECO:0000313" key="3">
    <source>
        <dbReference type="Proteomes" id="UP000178999"/>
    </source>
</evidence>
<dbReference type="InterPro" id="IPR029044">
    <property type="entry name" value="Nucleotide-diphossugar_trans"/>
</dbReference>
<feature type="domain" description="Glycosyltransferase 2-like" evidence="1">
    <location>
        <begin position="10"/>
        <end position="105"/>
    </location>
</feature>
<dbReference type="InterPro" id="IPR001173">
    <property type="entry name" value="Glyco_trans_2-like"/>
</dbReference>
<dbReference type="Gene3D" id="3.90.550.10">
    <property type="entry name" value="Spore Coat Polysaccharide Biosynthesis Protein SpsA, Chain A"/>
    <property type="match status" value="1"/>
</dbReference>
<accession>A0A1F8CSI0</accession>
<evidence type="ECO:0000259" key="1">
    <source>
        <dbReference type="Pfam" id="PF00535"/>
    </source>
</evidence>
<name>A0A1F8CSI0_9BACT</name>
<dbReference type="PANTHER" id="PTHR43630:SF2">
    <property type="entry name" value="GLYCOSYLTRANSFERASE"/>
    <property type="match status" value="1"/>
</dbReference>
<dbReference type="CDD" id="cd02511">
    <property type="entry name" value="Beta4Glucosyltransferase"/>
    <property type="match status" value="1"/>
</dbReference>
<dbReference type="STRING" id="1802538.A2382_00500"/>
<sequence>MEMKKEIKISFVIVARDEEKMIGGCLRSLKWADEVIVINHGSEDKTKKIAQQFGAKVFDLSREKRVNYSRPRNEGLKRALGEWIFYIDADERVSQELRKELQEMDLDSESEKHTWFAVPRMNVILGKPMKHGGWWPDYVKRLFKKSSLSKWRGELHEEPVVEGMMGKLKSPLRHEKHETVFEMLEKTNEWSEIEGKLMFESNHPPMNIVRFCSAMAREFWYRMIKKMAFLDGPKGIIMAMYQVYSRFISYAKLWEMQISKK</sequence>
<dbReference type="AlphaFoldDB" id="A0A1F8CSI0"/>
<dbReference type="PANTHER" id="PTHR43630">
    <property type="entry name" value="POLY-BETA-1,6-N-ACETYL-D-GLUCOSAMINE SYNTHASE"/>
    <property type="match status" value="1"/>
</dbReference>
<dbReference type="Pfam" id="PF00535">
    <property type="entry name" value="Glycos_transf_2"/>
    <property type="match status" value="1"/>
</dbReference>
<comment type="caution">
    <text evidence="2">The sequence shown here is derived from an EMBL/GenBank/DDBJ whole genome shotgun (WGS) entry which is preliminary data.</text>
</comment>
<protein>
    <recommendedName>
        <fullName evidence="1">Glycosyltransferase 2-like domain-containing protein</fullName>
    </recommendedName>
</protein>